<keyword evidence="1" id="KW-0175">Coiled coil</keyword>
<keyword evidence="3" id="KW-0812">Transmembrane</keyword>
<feature type="coiled-coil region" evidence="1">
    <location>
        <begin position="563"/>
        <end position="604"/>
    </location>
</feature>
<evidence type="ECO:0008006" key="6">
    <source>
        <dbReference type="Google" id="ProtNLM"/>
    </source>
</evidence>
<organism evidence="4 5">
    <name type="scientific">Rhodopirellula halodulae</name>
    <dbReference type="NCBI Taxonomy" id="2894198"/>
    <lineage>
        <taxon>Bacteria</taxon>
        <taxon>Pseudomonadati</taxon>
        <taxon>Planctomycetota</taxon>
        <taxon>Planctomycetia</taxon>
        <taxon>Pirellulales</taxon>
        <taxon>Pirellulaceae</taxon>
        <taxon>Rhodopirellula</taxon>
    </lineage>
</organism>
<feature type="transmembrane region" description="Helical" evidence="3">
    <location>
        <begin position="126"/>
        <end position="145"/>
    </location>
</feature>
<accession>A0ABS8NGN8</accession>
<reference evidence="4" key="1">
    <citation type="submission" date="2021-11" db="EMBL/GenBank/DDBJ databases">
        <title>Genome sequence.</title>
        <authorList>
            <person name="Sun Q."/>
        </authorList>
    </citation>
    <scope>NUCLEOTIDE SEQUENCE</scope>
    <source>
        <strain evidence="4">JC740</strain>
    </source>
</reference>
<evidence type="ECO:0000313" key="4">
    <source>
        <dbReference type="EMBL" id="MCC9642700.1"/>
    </source>
</evidence>
<sequence>MNTTSKGSANSPGLETVAEMIERLGEPPEDVWNRLVAEASNTLGQEDDPNADENALRSPGHAYWQTHGVDHQGRLVLVSEELMSEELGETEPESDDVVADNMVLTQFDEGVRSKRTREKKSRSPKVIALSGGLIAAGLLSLWLFWPSRGAAVAERSSVANSAPVTDRGGSPSQPATAAGGRSFGNEDELELSNLIEADASIDQGFDDSIADSLAMSPTDVLGEVTTPASTGSTDDDSMAGLAFSLDALIPAAMQEDVGAEATSDETAGTTDSADTRSRDGEPVASFGGGEEADVMSDAESDVLDSDAVFESTSRSISDDAQAMFVALPPLRDGVDGEGSLLAVPANVLSDATLEFPTKESPYRVVGPSDGDWSIENAATGQAVAEMKAESDGLRFAWLETSASRDLNSLSHACFSSGSGKQVYLRPSLEADAMPIDLASRDVTTKWDLTAPPEPKQTRLTLGLNVPEGVDVGWIEPIENESPRKVRGIAVLSQRDSESVAVVIRVDIQTTKMMTARVRFGARLDPSMPWQWTDRKDVATTLAVVTQQMELADQRFAELEVAISQAGRSRARRLESRLEQQQEQLERQQKNLQLFSERLAELDQLIATLAGQAYLEADLTVSWPDRDQPVLRLVSGVE</sequence>
<dbReference type="RefSeq" id="WP_230273593.1">
    <property type="nucleotide sequence ID" value="NZ_JAJKFW010000022.1"/>
</dbReference>
<dbReference type="EMBL" id="JAJKFW010000022">
    <property type="protein sequence ID" value="MCC9642700.1"/>
    <property type="molecule type" value="Genomic_DNA"/>
</dbReference>
<keyword evidence="3" id="KW-0472">Membrane</keyword>
<feature type="region of interest" description="Disordered" evidence="2">
    <location>
        <begin position="39"/>
        <end position="58"/>
    </location>
</feature>
<evidence type="ECO:0000313" key="5">
    <source>
        <dbReference type="Proteomes" id="UP001430306"/>
    </source>
</evidence>
<comment type="caution">
    <text evidence="4">The sequence shown here is derived from an EMBL/GenBank/DDBJ whole genome shotgun (WGS) entry which is preliminary data.</text>
</comment>
<keyword evidence="3" id="KW-1133">Transmembrane helix</keyword>
<protein>
    <recommendedName>
        <fullName evidence="6">Transmembrane protein</fullName>
    </recommendedName>
</protein>
<evidence type="ECO:0000256" key="3">
    <source>
        <dbReference type="SAM" id="Phobius"/>
    </source>
</evidence>
<evidence type="ECO:0000256" key="2">
    <source>
        <dbReference type="SAM" id="MobiDB-lite"/>
    </source>
</evidence>
<dbReference type="Proteomes" id="UP001430306">
    <property type="component" value="Unassembled WGS sequence"/>
</dbReference>
<proteinExistence type="predicted"/>
<evidence type="ECO:0000256" key="1">
    <source>
        <dbReference type="SAM" id="Coils"/>
    </source>
</evidence>
<gene>
    <name evidence="4" type="ORF">LOC71_10465</name>
</gene>
<name>A0ABS8NGN8_9BACT</name>
<feature type="region of interest" description="Disordered" evidence="2">
    <location>
        <begin position="257"/>
        <end position="293"/>
    </location>
</feature>
<keyword evidence="5" id="KW-1185">Reference proteome</keyword>
<feature type="region of interest" description="Disordered" evidence="2">
    <location>
        <begin position="160"/>
        <end position="184"/>
    </location>
</feature>